<evidence type="ECO:0000256" key="5">
    <source>
        <dbReference type="ARBA" id="ARBA00022839"/>
    </source>
</evidence>
<evidence type="ECO:0000259" key="8">
    <source>
        <dbReference type="Pfam" id="PF17768"/>
    </source>
</evidence>
<dbReference type="GO" id="GO:0003676">
    <property type="term" value="F:nucleic acid binding"/>
    <property type="evidence" value="ECO:0007669"/>
    <property type="project" value="InterPro"/>
</dbReference>
<dbReference type="SUPFAM" id="SSF64182">
    <property type="entry name" value="DHH phosphoesterases"/>
    <property type="match status" value="1"/>
</dbReference>
<evidence type="ECO:0000313" key="9">
    <source>
        <dbReference type="EMBL" id="MBL0849422.1"/>
    </source>
</evidence>
<comment type="caution">
    <text evidence="9">The sequence shown here is derived from an EMBL/GenBank/DDBJ whole genome shotgun (WGS) entry which is preliminary data.</text>
</comment>
<keyword evidence="5 9" id="KW-0269">Exonuclease</keyword>
<evidence type="ECO:0000256" key="3">
    <source>
        <dbReference type="ARBA" id="ARBA00022722"/>
    </source>
</evidence>
<proteinExistence type="inferred from homology"/>
<keyword evidence="4" id="KW-0378">Hydrolase</keyword>
<dbReference type="Pfam" id="PF01368">
    <property type="entry name" value="DHH"/>
    <property type="match status" value="1"/>
</dbReference>
<dbReference type="InterPro" id="IPR001667">
    <property type="entry name" value="DDH_dom"/>
</dbReference>
<gene>
    <name evidence="9" type="primary">recJ</name>
    <name evidence="9" type="ORF">EU981_05060</name>
</gene>
<dbReference type="InterPro" id="IPR004610">
    <property type="entry name" value="RecJ"/>
</dbReference>
<keyword evidence="3" id="KW-0540">Nuclease</keyword>
<evidence type="ECO:0000313" key="10">
    <source>
        <dbReference type="Proteomes" id="UP000736856"/>
    </source>
</evidence>
<dbReference type="InterPro" id="IPR038763">
    <property type="entry name" value="DHH_sf"/>
</dbReference>
<feature type="domain" description="RecJ OB" evidence="8">
    <location>
        <begin position="479"/>
        <end position="588"/>
    </location>
</feature>
<comment type="similarity">
    <text evidence="1">Belongs to the RecJ family.</text>
</comment>
<evidence type="ECO:0000259" key="7">
    <source>
        <dbReference type="Pfam" id="PF02272"/>
    </source>
</evidence>
<dbReference type="Gene3D" id="3.10.310.30">
    <property type="match status" value="1"/>
</dbReference>
<feature type="domain" description="DHHA1" evidence="7">
    <location>
        <begin position="372"/>
        <end position="463"/>
    </location>
</feature>
<sequence length="600" mass="66214">MNCRSFLGVGRSISGFRWVSLLGQDEINRALAMTQIHGIPEVVSRILAGRHVAVENAKDFLNPTIRSLMPDPMILTDCDMAARRIIQAMNRCENIAIFGDYDVDGAVSVALMMRFFSHFGINARMYIPDRILDGWGPNPKLMKKLIDEGAQLIITVDCGSTSTEALQFAAEKGVDVVVIDHHQMKTEATFAYALVNPNRWDDLSEQGHLCAAGVVFLVLVLVCRILREENKHSKSFDLLSLLDLVALATVCDVVPLVGLNRAYVLKGLIVARHHCNPGIKSLIDRINIFAPITAEHLGFMIGPRINAGGRIGESDLGSRLLISNDPEELESLAMKLDVLNQNRRLMETAMLEQAEAEVLAEYGRDPQALIIIVSGDQWHPGIVGLLAARLKEKFDRPSFAISFDENGMGLGSGRSIKGFDIGKMVSLAVEEGILLKGGGHAMAAGLTIEKMHLDRLRIFFQTFAQKSILDLISGPTIKIDGVLNASAVKVELIDMVESAGPYGAGNPQPIFAFPRHKLQNIRTVKLDHLQMTFESQDSSTIKGIAFRVYGTPLGEFLMQSRGQWMHIIGHLSINYWRGKKSVQMRVIDAAPVDNHYTMQK</sequence>
<dbReference type="Pfam" id="PF17768">
    <property type="entry name" value="RecJ_OB"/>
    <property type="match status" value="1"/>
</dbReference>
<dbReference type="NCBIfam" id="TIGR00644">
    <property type="entry name" value="recJ"/>
    <property type="match status" value="1"/>
</dbReference>
<reference evidence="9" key="1">
    <citation type="submission" date="2019-02" db="EMBL/GenBank/DDBJ databases">
        <title>A novel Candidatus Liberibacter species associated with the New Zealand native fuchsia psyllid, Ctenarytaina fuchsiae.</title>
        <authorList>
            <person name="Thompson S.M."/>
            <person name="Jorgensen N."/>
            <person name="David C."/>
            <person name="Bulman S.R."/>
            <person name="Smith G.R."/>
        </authorList>
    </citation>
    <scope>NUCLEOTIDE SEQUENCE</scope>
    <source>
        <strain evidence="9">Oxford</strain>
    </source>
</reference>
<evidence type="ECO:0000256" key="1">
    <source>
        <dbReference type="ARBA" id="ARBA00005915"/>
    </source>
</evidence>
<feature type="domain" description="DDH" evidence="6">
    <location>
        <begin position="94"/>
        <end position="249"/>
    </location>
</feature>
<evidence type="ECO:0000259" key="6">
    <source>
        <dbReference type="Pfam" id="PF01368"/>
    </source>
</evidence>
<dbReference type="PANTHER" id="PTHR30255:SF2">
    <property type="entry name" value="SINGLE-STRANDED-DNA-SPECIFIC EXONUCLEASE RECJ"/>
    <property type="match status" value="1"/>
</dbReference>
<dbReference type="Pfam" id="PF02272">
    <property type="entry name" value="DHHA1"/>
    <property type="match status" value="1"/>
</dbReference>
<protein>
    <recommendedName>
        <fullName evidence="2">Single-stranded-DNA-specific exonuclease RecJ</fullName>
    </recommendedName>
</protein>
<dbReference type="EMBL" id="SEOL01000015">
    <property type="protein sequence ID" value="MBL0849422.1"/>
    <property type="molecule type" value="Genomic_DNA"/>
</dbReference>
<dbReference type="InterPro" id="IPR003156">
    <property type="entry name" value="DHHA1_dom"/>
</dbReference>
<dbReference type="GO" id="GO:0008409">
    <property type="term" value="F:5'-3' exonuclease activity"/>
    <property type="evidence" value="ECO:0007669"/>
    <property type="project" value="InterPro"/>
</dbReference>
<evidence type="ECO:0000256" key="4">
    <source>
        <dbReference type="ARBA" id="ARBA00022801"/>
    </source>
</evidence>
<evidence type="ECO:0000256" key="2">
    <source>
        <dbReference type="ARBA" id="ARBA00019841"/>
    </source>
</evidence>
<dbReference type="PANTHER" id="PTHR30255">
    <property type="entry name" value="SINGLE-STRANDED-DNA-SPECIFIC EXONUCLEASE RECJ"/>
    <property type="match status" value="1"/>
</dbReference>
<dbReference type="InterPro" id="IPR051673">
    <property type="entry name" value="SSDNA_exonuclease_RecJ"/>
</dbReference>
<dbReference type="InterPro" id="IPR041122">
    <property type="entry name" value="RecJ_OB"/>
</dbReference>
<name>A0A937AMG1_9HYPH</name>
<dbReference type="Gene3D" id="3.90.1640.30">
    <property type="match status" value="1"/>
</dbReference>
<dbReference type="AlphaFoldDB" id="A0A937AMG1"/>
<dbReference type="Proteomes" id="UP000736856">
    <property type="component" value="Unassembled WGS sequence"/>
</dbReference>
<accession>A0A937AMG1</accession>
<organism evidence="9 10">
    <name type="scientific">Candidatus Liberibacter ctenarytainae</name>
    <dbReference type="NCBI Taxonomy" id="2020335"/>
    <lineage>
        <taxon>Bacteria</taxon>
        <taxon>Pseudomonadati</taxon>
        <taxon>Pseudomonadota</taxon>
        <taxon>Alphaproteobacteria</taxon>
        <taxon>Hyphomicrobiales</taxon>
        <taxon>Rhizobiaceae</taxon>
        <taxon>Liberibacter</taxon>
    </lineage>
</organism>
<dbReference type="GO" id="GO:0006281">
    <property type="term" value="P:DNA repair"/>
    <property type="evidence" value="ECO:0007669"/>
    <property type="project" value="InterPro"/>
</dbReference>
<dbReference type="GO" id="GO:0006310">
    <property type="term" value="P:DNA recombination"/>
    <property type="evidence" value="ECO:0007669"/>
    <property type="project" value="InterPro"/>
</dbReference>